<dbReference type="Pfam" id="PF10159">
    <property type="entry name" value="MMtag"/>
    <property type="match status" value="1"/>
</dbReference>
<feature type="region of interest" description="Disordered" evidence="1">
    <location>
        <begin position="152"/>
        <end position="259"/>
    </location>
</feature>
<dbReference type="InParanoid" id="F4P9X8"/>
<dbReference type="HOGENOM" id="CLU_1073570_0_0_1"/>
<feature type="compositionally biased region" description="Basic and acidic residues" evidence="1">
    <location>
        <begin position="217"/>
        <end position="259"/>
    </location>
</feature>
<evidence type="ECO:0000256" key="1">
    <source>
        <dbReference type="SAM" id="MobiDB-lite"/>
    </source>
</evidence>
<feature type="compositionally biased region" description="Basic residues" evidence="1">
    <location>
        <begin position="191"/>
        <end position="216"/>
    </location>
</feature>
<dbReference type="RefSeq" id="XP_006681406.1">
    <property type="nucleotide sequence ID" value="XM_006681343.1"/>
</dbReference>
<proteinExistence type="predicted"/>
<dbReference type="PANTHER" id="PTHR14580">
    <property type="entry name" value="MULTIPLE MYELOMA TUMOR-ASSOCIATED PROTEIN 2 FAMILY MEMBER"/>
    <property type="match status" value="1"/>
</dbReference>
<dbReference type="AlphaFoldDB" id="F4P9X8"/>
<evidence type="ECO:0000313" key="3">
    <source>
        <dbReference type="EMBL" id="EGF78020.1"/>
    </source>
</evidence>
<gene>
    <name evidence="3" type="ORF">BATDEDRAFT_27209</name>
</gene>
<keyword evidence="4" id="KW-1185">Reference proteome</keyword>
<feature type="domain" description="Multiple myeloma tumor-associated protein 2-like N-terminal" evidence="2">
    <location>
        <begin position="30"/>
        <end position="90"/>
    </location>
</feature>
<dbReference type="GeneID" id="18239257"/>
<feature type="compositionally biased region" description="Polar residues" evidence="1">
    <location>
        <begin position="171"/>
        <end position="182"/>
    </location>
</feature>
<dbReference type="PANTHER" id="PTHR14580:SF0">
    <property type="entry name" value="MULTIPLE MYELOMA TUMOR-ASSOCIATED PROTEIN 2"/>
    <property type="match status" value="1"/>
</dbReference>
<accession>F4P9X8</accession>
<sequence length="259" mass="29680">MTIYLDDFLAWEETSTFLNKLLMFHPIREGNRGGQGLFKWDDVKDDKHRENYLALDWYSRNSDPNSAEVQQSELAEIKRLEEEALTEALGGRVYRKKELHMSRQELQRIIPKDLGPSADVEDKISGIGFGGSGMQGLARSTLVLDSTNISSGSLASAPVDGGSVKEARNGKTFTQPSHSLTSDVHLEFKNKRDKKDKKHKKDKVHKKEKSSRSIKSHRSDHSSRRVREQHSTDDRLDKRSSENRRKRNDYDDSRETPRN</sequence>
<reference evidence="3 4" key="1">
    <citation type="submission" date="2009-12" db="EMBL/GenBank/DDBJ databases">
        <title>The draft genome of Batrachochytrium dendrobatidis.</title>
        <authorList>
            <consortium name="US DOE Joint Genome Institute (JGI-PGF)"/>
            <person name="Kuo A."/>
            <person name="Salamov A."/>
            <person name="Schmutz J."/>
            <person name="Lucas S."/>
            <person name="Pitluck S."/>
            <person name="Rosenblum E."/>
            <person name="Stajich J."/>
            <person name="Eisen M."/>
            <person name="Grigoriev I.V."/>
        </authorList>
    </citation>
    <scope>NUCLEOTIDE SEQUENCE [LARGE SCALE GENOMIC DNA]</scope>
    <source>
        <strain evidence="4">JAM81 / FGSC 10211</strain>
    </source>
</reference>
<evidence type="ECO:0000259" key="2">
    <source>
        <dbReference type="Pfam" id="PF10159"/>
    </source>
</evidence>
<dbReference type="EMBL" id="GL882890">
    <property type="protein sequence ID" value="EGF78020.1"/>
    <property type="molecule type" value="Genomic_DNA"/>
</dbReference>
<protein>
    <recommendedName>
        <fullName evidence="2">Multiple myeloma tumor-associated protein 2-like N-terminal domain-containing protein</fullName>
    </recommendedName>
</protein>
<dbReference type="OrthoDB" id="5390672at2759"/>
<dbReference type="InterPro" id="IPR039207">
    <property type="entry name" value="MMTAG2-like"/>
</dbReference>
<dbReference type="OMA" id="THHRVDR"/>
<name>F4P9X8_BATDJ</name>
<evidence type="ECO:0000313" key="4">
    <source>
        <dbReference type="Proteomes" id="UP000007241"/>
    </source>
</evidence>
<dbReference type="InterPro" id="IPR019315">
    <property type="entry name" value="MMTA2_N"/>
</dbReference>
<organism evidence="3 4">
    <name type="scientific">Batrachochytrium dendrobatidis (strain JAM81 / FGSC 10211)</name>
    <name type="common">Frog chytrid fungus</name>
    <dbReference type="NCBI Taxonomy" id="684364"/>
    <lineage>
        <taxon>Eukaryota</taxon>
        <taxon>Fungi</taxon>
        <taxon>Fungi incertae sedis</taxon>
        <taxon>Chytridiomycota</taxon>
        <taxon>Chytridiomycota incertae sedis</taxon>
        <taxon>Chytridiomycetes</taxon>
        <taxon>Rhizophydiales</taxon>
        <taxon>Rhizophydiales incertae sedis</taxon>
        <taxon>Batrachochytrium</taxon>
    </lineage>
</organism>
<dbReference type="Proteomes" id="UP000007241">
    <property type="component" value="Unassembled WGS sequence"/>
</dbReference>